<evidence type="ECO:0000313" key="2">
    <source>
        <dbReference type="Proteomes" id="UP000254651"/>
    </source>
</evidence>
<dbReference type="EMBL" id="UGQS01000002">
    <property type="protein sequence ID" value="STZ77343.1"/>
    <property type="molecule type" value="Genomic_DNA"/>
</dbReference>
<reference evidence="1 2" key="1">
    <citation type="submission" date="2018-06" db="EMBL/GenBank/DDBJ databases">
        <authorList>
            <consortium name="Pathogen Informatics"/>
            <person name="Doyle S."/>
        </authorList>
    </citation>
    <scope>NUCLEOTIDE SEQUENCE [LARGE SCALE GENOMIC DNA]</scope>
    <source>
        <strain evidence="1 2">NCTC10295</strain>
    </source>
</reference>
<keyword evidence="2" id="KW-1185">Reference proteome</keyword>
<dbReference type="AlphaFoldDB" id="A0A378UKW8"/>
<gene>
    <name evidence="1" type="ORF">NCTC10295_02160</name>
</gene>
<proteinExistence type="predicted"/>
<organism evidence="1 2">
    <name type="scientific">Bergeriella denitrificans</name>
    <name type="common">Neisseria denitrificans</name>
    <dbReference type="NCBI Taxonomy" id="494"/>
    <lineage>
        <taxon>Bacteria</taxon>
        <taxon>Pseudomonadati</taxon>
        <taxon>Pseudomonadota</taxon>
        <taxon>Betaproteobacteria</taxon>
        <taxon>Neisseriales</taxon>
        <taxon>Neisseriaceae</taxon>
        <taxon>Bergeriella</taxon>
    </lineage>
</organism>
<dbReference type="RefSeq" id="WP_066075664.1">
    <property type="nucleotide sequence ID" value="NZ_CP181246.1"/>
</dbReference>
<accession>A0A378UKW8</accession>
<evidence type="ECO:0000313" key="1">
    <source>
        <dbReference type="EMBL" id="STZ77343.1"/>
    </source>
</evidence>
<dbReference type="Proteomes" id="UP000254651">
    <property type="component" value="Unassembled WGS sequence"/>
</dbReference>
<name>A0A378UKW8_BERDE</name>
<protein>
    <submittedName>
        <fullName evidence="1">Phage associated protein</fullName>
    </submittedName>
</protein>
<sequence length="104" mass="11467">MLKIIGISHEIEDENTGAIADFHVIEYASIDYKYHTATATVNGYVNRKAFERGRNPLCSHTLTIQTAHIDSDAEISRQWLYGQAVLPEAANSVFAGAELVTADE</sequence>